<dbReference type="InterPro" id="IPR000836">
    <property type="entry name" value="PRTase_dom"/>
</dbReference>
<evidence type="ECO:0000256" key="1">
    <source>
        <dbReference type="ARBA" id="ARBA00004690"/>
    </source>
</evidence>
<dbReference type="InParanoid" id="A0A0D2A5X6"/>
<keyword evidence="3 5" id="KW-0547">Nucleotide-binding</keyword>
<comment type="similarity">
    <text evidence="5">Belongs to the uridine kinase family.</text>
</comment>
<dbReference type="RefSeq" id="XP_016211804.1">
    <property type="nucleotide sequence ID" value="XM_016360465.1"/>
</dbReference>
<dbReference type="Proteomes" id="UP000053259">
    <property type="component" value="Unassembled WGS sequence"/>
</dbReference>
<name>A0A0D2A5X6_9PEZI</name>
<evidence type="ECO:0000313" key="8">
    <source>
        <dbReference type="Proteomes" id="UP000053259"/>
    </source>
</evidence>
<reference evidence="7 8" key="1">
    <citation type="submission" date="2015-01" db="EMBL/GenBank/DDBJ databases">
        <title>The Genome Sequence of Ochroconis gallopava CBS43764.</title>
        <authorList>
            <consortium name="The Broad Institute Genomics Platform"/>
            <person name="Cuomo C."/>
            <person name="de Hoog S."/>
            <person name="Gorbushina A."/>
            <person name="Stielow B."/>
            <person name="Teixiera M."/>
            <person name="Abouelleil A."/>
            <person name="Chapman S.B."/>
            <person name="Priest M."/>
            <person name="Young S.K."/>
            <person name="Wortman J."/>
            <person name="Nusbaum C."/>
            <person name="Birren B."/>
        </authorList>
    </citation>
    <scope>NUCLEOTIDE SEQUENCE [LARGE SCALE GENOMIC DNA]</scope>
    <source>
        <strain evidence="7 8">CBS 43764</strain>
    </source>
</reference>
<evidence type="ECO:0000256" key="3">
    <source>
        <dbReference type="ARBA" id="ARBA00022741"/>
    </source>
</evidence>
<keyword evidence="2 5" id="KW-0808">Transferase</keyword>
<comment type="pathway">
    <text evidence="5">Pyrimidine metabolism; CTP biosynthesis via salvage pathway; CTP from cytidine: step 1/3.</text>
</comment>
<evidence type="ECO:0000313" key="7">
    <source>
        <dbReference type="EMBL" id="KIW01935.1"/>
    </source>
</evidence>
<keyword evidence="8" id="KW-1185">Reference proteome</keyword>
<dbReference type="HOGENOM" id="CLU_021278_0_2_1"/>
<dbReference type="SMART" id="SM00382">
    <property type="entry name" value="AAA"/>
    <property type="match status" value="1"/>
</dbReference>
<dbReference type="VEuPathDB" id="FungiDB:PV09_06774"/>
<dbReference type="GO" id="GO:0044206">
    <property type="term" value="P:UMP salvage"/>
    <property type="evidence" value="ECO:0007669"/>
    <property type="project" value="UniProtKB-UniPathway"/>
</dbReference>
<dbReference type="GeneID" id="27314747"/>
<comment type="pathway">
    <text evidence="1 5">Pyrimidine metabolism; UMP biosynthesis via salvage pathway; UMP from uridine: step 1/1.</text>
</comment>
<dbReference type="FunFam" id="3.40.50.300:FF:002070">
    <property type="entry name" value="Uridine kinase"/>
    <property type="match status" value="1"/>
</dbReference>
<dbReference type="CDD" id="cd06223">
    <property type="entry name" value="PRTases_typeI"/>
    <property type="match status" value="1"/>
</dbReference>
<dbReference type="GO" id="GO:0043771">
    <property type="term" value="F:cytidine kinase activity"/>
    <property type="evidence" value="ECO:0007669"/>
    <property type="project" value="RHEA"/>
</dbReference>
<keyword evidence="5" id="KW-0067">ATP-binding</keyword>
<sequence>MSVRQRKNSITQRAHYCPPWNNTSIIGVAGSSGSGKTSLALAVVSGLNLPWVVILSMDSFYKQLTPEQSKAAFRNEFDFDSPDAIDFDLLVEKLREIKEGKKVEVPVYSFEKHAREERTSTIYSPHVLILEGIFALHDQRILDMLDLKVFAEADPDVCLSRRVLRDVRYRGRDVEGCMKQWFAFVKPNFHKYVHPQREVADIIVPRGIENKVAIRMISDQISKTLKEKSKMHQLELSRLGKNVENNPLSENVILLPQRRQILAIHTLLMSPTLPREEFIFYFDRVVVNLIERATACQEYQPTQIMTSLTPYIGLEAQGEVSAVVILRGGSALETGLKRVIPDCRTGRLLIQTNYRTGEPELHYLKLPNDLDSHGLVLLLDAQMSSGGAALMAVKVLVDHGVPEEKIVFVSYMAGKIGIGRLMSVFPDIRVVVGRIVDDQESRWVEERYLGC</sequence>
<dbReference type="InterPro" id="IPR003593">
    <property type="entry name" value="AAA+_ATPase"/>
</dbReference>
<gene>
    <name evidence="7" type="ORF">PV09_06774</name>
</gene>
<dbReference type="GO" id="GO:0005524">
    <property type="term" value="F:ATP binding"/>
    <property type="evidence" value="ECO:0007669"/>
    <property type="project" value="UniProtKB-KW"/>
</dbReference>
<dbReference type="Pfam" id="PF00485">
    <property type="entry name" value="PRK"/>
    <property type="match status" value="1"/>
</dbReference>
<organism evidence="7 8">
    <name type="scientific">Verruconis gallopava</name>
    <dbReference type="NCBI Taxonomy" id="253628"/>
    <lineage>
        <taxon>Eukaryota</taxon>
        <taxon>Fungi</taxon>
        <taxon>Dikarya</taxon>
        <taxon>Ascomycota</taxon>
        <taxon>Pezizomycotina</taxon>
        <taxon>Dothideomycetes</taxon>
        <taxon>Pleosporomycetidae</taxon>
        <taxon>Venturiales</taxon>
        <taxon>Sympoventuriaceae</taxon>
        <taxon>Verruconis</taxon>
    </lineage>
</organism>
<keyword evidence="4 5" id="KW-0418">Kinase</keyword>
<dbReference type="NCBIfam" id="TIGR00235">
    <property type="entry name" value="udk"/>
    <property type="match status" value="1"/>
</dbReference>
<evidence type="ECO:0000256" key="2">
    <source>
        <dbReference type="ARBA" id="ARBA00022679"/>
    </source>
</evidence>
<evidence type="ECO:0000259" key="6">
    <source>
        <dbReference type="SMART" id="SM00382"/>
    </source>
</evidence>
<dbReference type="UniPathway" id="UPA00579">
    <property type="reaction ID" value="UER00640"/>
</dbReference>
<dbReference type="InterPro" id="IPR027417">
    <property type="entry name" value="P-loop_NTPase"/>
</dbReference>
<dbReference type="NCBIfam" id="NF004018">
    <property type="entry name" value="PRK05480.1"/>
    <property type="match status" value="1"/>
</dbReference>
<dbReference type="Gene3D" id="3.40.50.300">
    <property type="entry name" value="P-loop containing nucleotide triphosphate hydrolases"/>
    <property type="match status" value="1"/>
</dbReference>
<dbReference type="SUPFAM" id="SSF52540">
    <property type="entry name" value="P-loop containing nucleoside triphosphate hydrolases"/>
    <property type="match status" value="1"/>
</dbReference>
<protein>
    <recommendedName>
        <fullName evidence="5">Uridine kinase</fullName>
        <ecNumber evidence="5">2.7.1.48</ecNumber>
    </recommendedName>
</protein>
<dbReference type="OrthoDB" id="738517at2759"/>
<accession>A0A0D2A5X6</accession>
<dbReference type="CDD" id="cd02023">
    <property type="entry name" value="UMPK"/>
    <property type="match status" value="1"/>
</dbReference>
<dbReference type="PANTHER" id="PTHR10285">
    <property type="entry name" value="URIDINE KINASE"/>
    <property type="match status" value="1"/>
</dbReference>
<dbReference type="PRINTS" id="PR00988">
    <property type="entry name" value="URIDINKINASE"/>
</dbReference>
<dbReference type="AlphaFoldDB" id="A0A0D2A5X6"/>
<dbReference type="SUPFAM" id="SSF53271">
    <property type="entry name" value="PRTase-like"/>
    <property type="match status" value="1"/>
</dbReference>
<comment type="catalytic activity">
    <reaction evidence="5">
        <text>cytidine + ATP = CMP + ADP + H(+)</text>
        <dbReference type="Rhea" id="RHEA:24674"/>
        <dbReference type="ChEBI" id="CHEBI:15378"/>
        <dbReference type="ChEBI" id="CHEBI:17562"/>
        <dbReference type="ChEBI" id="CHEBI:30616"/>
        <dbReference type="ChEBI" id="CHEBI:60377"/>
        <dbReference type="ChEBI" id="CHEBI:456216"/>
        <dbReference type="EC" id="2.7.1.48"/>
    </reaction>
</comment>
<dbReference type="InterPro" id="IPR000764">
    <property type="entry name" value="Uridine_kinase-like"/>
</dbReference>
<feature type="domain" description="AAA+ ATPase" evidence="6">
    <location>
        <begin position="22"/>
        <end position="292"/>
    </location>
</feature>
<dbReference type="Gene3D" id="3.40.50.2020">
    <property type="match status" value="1"/>
</dbReference>
<dbReference type="EMBL" id="KN847552">
    <property type="protein sequence ID" value="KIW01935.1"/>
    <property type="molecule type" value="Genomic_DNA"/>
</dbReference>
<dbReference type="FunCoup" id="A0A0D2A5X6">
    <property type="interactions" value="810"/>
</dbReference>
<dbReference type="Pfam" id="PF14681">
    <property type="entry name" value="UPRTase"/>
    <property type="match status" value="1"/>
</dbReference>
<dbReference type="EC" id="2.7.1.48" evidence="5"/>
<evidence type="ECO:0000256" key="4">
    <source>
        <dbReference type="ARBA" id="ARBA00022777"/>
    </source>
</evidence>
<dbReference type="InterPro" id="IPR029057">
    <property type="entry name" value="PRTase-like"/>
</dbReference>
<evidence type="ECO:0000256" key="5">
    <source>
        <dbReference type="RuleBase" id="RU003825"/>
    </source>
</evidence>
<comment type="catalytic activity">
    <reaction evidence="5">
        <text>uridine + ATP = UMP + ADP + H(+)</text>
        <dbReference type="Rhea" id="RHEA:16825"/>
        <dbReference type="ChEBI" id="CHEBI:15378"/>
        <dbReference type="ChEBI" id="CHEBI:16704"/>
        <dbReference type="ChEBI" id="CHEBI:30616"/>
        <dbReference type="ChEBI" id="CHEBI:57865"/>
        <dbReference type="ChEBI" id="CHEBI:456216"/>
        <dbReference type="EC" id="2.7.1.48"/>
    </reaction>
</comment>
<dbReference type="GO" id="GO:0044211">
    <property type="term" value="P:CTP salvage"/>
    <property type="evidence" value="ECO:0007669"/>
    <property type="project" value="UniProtKB-UniPathway"/>
</dbReference>
<dbReference type="STRING" id="253628.A0A0D2A5X6"/>
<dbReference type="GO" id="GO:0004849">
    <property type="term" value="F:uridine kinase activity"/>
    <property type="evidence" value="ECO:0007669"/>
    <property type="project" value="UniProtKB-EC"/>
</dbReference>
<dbReference type="InterPro" id="IPR006083">
    <property type="entry name" value="PRK/URK"/>
</dbReference>
<proteinExistence type="inferred from homology"/>
<dbReference type="UniPathway" id="UPA00574">
    <property type="reaction ID" value="UER00637"/>
</dbReference>